<organism evidence="2">
    <name type="scientific">Xenorhabdus szentirmaii</name>
    <dbReference type="NCBI Taxonomy" id="290112"/>
    <lineage>
        <taxon>Bacteria</taxon>
        <taxon>Pseudomonadati</taxon>
        <taxon>Pseudomonadota</taxon>
        <taxon>Gammaproteobacteria</taxon>
        <taxon>Enterobacterales</taxon>
        <taxon>Morganellaceae</taxon>
        <taxon>Xenorhabdus</taxon>
    </lineage>
</organism>
<dbReference type="AlphaFoldDB" id="A0AAW3Z114"/>
<sequence>MDKQLQDIDLCEALSDIFVDNEVDYENIASIVKHFSLEHVEKIFFEWVAPVCYTNRMAPIPPVWTFFDKEQLWQDIQQLQAKQATESVIEKIRTRLRLYFLRQYLAKDWQRLREMLVE</sequence>
<accession>A0AAW3Z114</accession>
<evidence type="ECO:0000313" key="2">
    <source>
        <dbReference type="EMBL" id="MBD2802749.1"/>
    </source>
</evidence>
<comment type="caution">
    <text evidence="2">The sequence shown here is derived from an EMBL/GenBank/DDBJ whole genome shotgun (WGS) entry which is preliminary data.</text>
</comment>
<evidence type="ECO:0000259" key="1">
    <source>
        <dbReference type="Pfam" id="PF23296"/>
    </source>
</evidence>
<name>A0AAW3Z114_9GAMM</name>
<dbReference type="InterPro" id="IPR055507">
    <property type="entry name" value="DUF7079"/>
</dbReference>
<reference evidence="2" key="1">
    <citation type="submission" date="2020-09" db="EMBL/GenBank/DDBJ databases">
        <authorList>
            <person name="Palma L."/>
            <person name="Caballero P."/>
            <person name="Berry C."/>
            <person name="Del Valle E."/>
        </authorList>
    </citation>
    <scope>NUCLEOTIDE SEQUENCE</scope>
    <source>
        <strain evidence="2">M</strain>
    </source>
</reference>
<gene>
    <name evidence="2" type="ORF">ID854_20470</name>
</gene>
<protein>
    <recommendedName>
        <fullName evidence="1">DUF7079 domain-containing protein</fullName>
    </recommendedName>
</protein>
<dbReference type="Pfam" id="PF23296">
    <property type="entry name" value="DUF7079"/>
    <property type="match status" value="1"/>
</dbReference>
<reference evidence="2" key="2">
    <citation type="journal article" date="2024" name="Toxins">
        <title>Genome Sequence Analysis of Native Xenorhabdus Strains Isolated from Entomopathogenic Nematodes in Argentina.</title>
        <authorList>
            <person name="Palma L."/>
            <person name="Frizzo L."/>
            <person name="Kaiser S."/>
            <person name="Berry C."/>
            <person name="Caballero P."/>
            <person name="Bode H.B."/>
            <person name="Del Valle E.E."/>
        </authorList>
    </citation>
    <scope>NUCLEOTIDE SEQUENCE</scope>
    <source>
        <strain evidence="2">M</strain>
    </source>
</reference>
<dbReference type="EMBL" id="JACXBF010000529">
    <property type="protein sequence ID" value="MBD2802749.1"/>
    <property type="molecule type" value="Genomic_DNA"/>
</dbReference>
<dbReference type="RefSeq" id="WP_099138513.1">
    <property type="nucleotide sequence ID" value="NZ_CAWNPE010000001.1"/>
</dbReference>
<proteinExistence type="predicted"/>
<dbReference type="Proteomes" id="UP001193920">
    <property type="component" value="Unassembled WGS sequence"/>
</dbReference>
<feature type="domain" description="DUF7079" evidence="1">
    <location>
        <begin position="7"/>
        <end position="114"/>
    </location>
</feature>
<dbReference type="GeneID" id="97125251"/>